<dbReference type="CDD" id="cd00093">
    <property type="entry name" value="HTH_XRE"/>
    <property type="match status" value="1"/>
</dbReference>
<dbReference type="SMART" id="SM00530">
    <property type="entry name" value="HTH_XRE"/>
    <property type="match status" value="1"/>
</dbReference>
<proteinExistence type="predicted"/>
<gene>
    <name evidence="2" type="ORF">SAMN02910406_02123</name>
</gene>
<accession>A0A1I1KY66</accession>
<keyword evidence="2" id="KW-0238">DNA-binding</keyword>
<sequence length="164" mass="19169">MEYTYKVRQEIPDTESEELARYELDVFGTTKYADQLKDTLPIVISRYMEEAKIGTNKLSRLTGIPKATITRYCNGTARYQEDYLCAICIALRLKPVKQRYLLGRLRHHLRDGIVEHTVRSYIIREYLDGCYYDDSLTVAFCNDRLIANKERPLTKLTSETEGKR</sequence>
<evidence type="ECO:0000313" key="3">
    <source>
        <dbReference type="Proteomes" id="UP000182192"/>
    </source>
</evidence>
<dbReference type="GO" id="GO:0003677">
    <property type="term" value="F:DNA binding"/>
    <property type="evidence" value="ECO:0007669"/>
    <property type="project" value="UniProtKB-KW"/>
</dbReference>
<feature type="domain" description="HTH cro/C1-type" evidence="1">
    <location>
        <begin position="43"/>
        <end position="98"/>
    </location>
</feature>
<dbReference type="EMBL" id="FOKQ01000017">
    <property type="protein sequence ID" value="SFC65734.1"/>
    <property type="molecule type" value="Genomic_DNA"/>
</dbReference>
<dbReference type="Pfam" id="PF13443">
    <property type="entry name" value="HTH_26"/>
    <property type="match status" value="1"/>
</dbReference>
<dbReference type="RefSeq" id="WP_074961665.1">
    <property type="nucleotide sequence ID" value="NZ_FOKQ01000017.1"/>
</dbReference>
<reference evidence="2 3" key="1">
    <citation type="submission" date="2016-10" db="EMBL/GenBank/DDBJ databases">
        <authorList>
            <person name="de Groot N.N."/>
        </authorList>
    </citation>
    <scope>NUCLEOTIDE SEQUENCE [LARGE SCALE GENOMIC DNA]</scope>
    <source>
        <strain evidence="2 3">AR67</strain>
    </source>
</reference>
<name>A0A1I1KY66_RUMAL</name>
<dbReference type="InterPro" id="IPR010982">
    <property type="entry name" value="Lambda_DNA-bd_dom_sf"/>
</dbReference>
<dbReference type="AlphaFoldDB" id="A0A1I1KY66"/>
<dbReference type="InterPro" id="IPR001387">
    <property type="entry name" value="Cro/C1-type_HTH"/>
</dbReference>
<evidence type="ECO:0000259" key="1">
    <source>
        <dbReference type="SMART" id="SM00530"/>
    </source>
</evidence>
<evidence type="ECO:0000313" key="2">
    <source>
        <dbReference type="EMBL" id="SFC65734.1"/>
    </source>
</evidence>
<dbReference type="SUPFAM" id="SSF47413">
    <property type="entry name" value="lambda repressor-like DNA-binding domains"/>
    <property type="match status" value="1"/>
</dbReference>
<organism evidence="2 3">
    <name type="scientific">Ruminococcus albus</name>
    <dbReference type="NCBI Taxonomy" id="1264"/>
    <lineage>
        <taxon>Bacteria</taxon>
        <taxon>Bacillati</taxon>
        <taxon>Bacillota</taxon>
        <taxon>Clostridia</taxon>
        <taxon>Eubacteriales</taxon>
        <taxon>Oscillospiraceae</taxon>
        <taxon>Ruminococcus</taxon>
    </lineage>
</organism>
<protein>
    <submittedName>
        <fullName evidence="2">Cro/C1-type HTH DNA-binding domain-containing protein</fullName>
    </submittedName>
</protein>
<dbReference type="Proteomes" id="UP000182192">
    <property type="component" value="Unassembled WGS sequence"/>
</dbReference>